<dbReference type="Gene3D" id="1.10.390.20">
    <property type="match status" value="1"/>
</dbReference>
<gene>
    <name evidence="16" type="ORF">TW71_23550</name>
</gene>
<dbReference type="RefSeq" id="WP_045987454.1">
    <property type="nucleotide sequence ID" value="NZ_CP063052.1"/>
</dbReference>
<protein>
    <recommendedName>
        <fullName evidence="4">microbial collagenase</fullName>
        <ecNumber evidence="4">3.4.24.3</ecNumber>
    </recommendedName>
</protein>
<evidence type="ECO:0000256" key="2">
    <source>
        <dbReference type="ARBA" id="ARBA00001947"/>
    </source>
</evidence>
<dbReference type="GO" id="GO:0004222">
    <property type="term" value="F:metalloendopeptidase activity"/>
    <property type="evidence" value="ECO:0007669"/>
    <property type="project" value="UniProtKB-EC"/>
</dbReference>
<evidence type="ECO:0000256" key="14">
    <source>
        <dbReference type="SAM" id="SignalP"/>
    </source>
</evidence>
<dbReference type="GO" id="GO:0006508">
    <property type="term" value="P:proteolysis"/>
    <property type="evidence" value="ECO:0007669"/>
    <property type="project" value="UniProtKB-KW"/>
</dbReference>
<dbReference type="Pfam" id="PF08453">
    <property type="entry name" value="Peptidase_M9_N"/>
    <property type="match status" value="1"/>
</dbReference>
<dbReference type="InterPro" id="IPR013661">
    <property type="entry name" value="Peptidase_M9_N_dom"/>
</dbReference>
<evidence type="ECO:0000256" key="4">
    <source>
        <dbReference type="ARBA" id="ARBA00012653"/>
    </source>
</evidence>
<evidence type="ECO:0000256" key="12">
    <source>
        <dbReference type="ARBA" id="ARBA00023145"/>
    </source>
</evidence>
<evidence type="ECO:0000256" key="5">
    <source>
        <dbReference type="ARBA" id="ARBA00022525"/>
    </source>
</evidence>
<dbReference type="Gene3D" id="3.40.30.160">
    <property type="entry name" value="Collagenase ColT, N-terminal domain"/>
    <property type="match status" value="1"/>
</dbReference>
<feature type="signal peptide" evidence="14">
    <location>
        <begin position="1"/>
        <end position="28"/>
    </location>
</feature>
<dbReference type="InterPro" id="IPR002169">
    <property type="entry name" value="Peptidase_M9A/M9B"/>
</dbReference>
<keyword evidence="5" id="KW-0964">Secreted</keyword>
<evidence type="ECO:0000256" key="3">
    <source>
        <dbReference type="ARBA" id="ARBA00004613"/>
    </source>
</evidence>
<dbReference type="PRINTS" id="PR00931">
    <property type="entry name" value="MICOLLPTASE"/>
</dbReference>
<keyword evidence="8 14" id="KW-0732">Signal</keyword>
<sequence length="805" mass="92308">MKHNQRLFIPKKIASALLLAGISFNALSAQECEYELLSHSSDWLTQIKRADSSCYHSWFNAPEEAAAGIYSETSIRQIQRELLEEVTQYEGDEQQAKRIANLSEFIKAAYFARYSTQSSYGYYSEELSRELAQISARFLSSQYAQALGREQVRAMSAMSIMVDSVKQLPSAMPAMLDLLESFNRQNSQRLQYVDGLNNLFRAMSGHVARDYFYADVATHPDYLVRLERFVDQNRWALGTDAEFLIYNAVRESGRLLASRDEKLRNQVMAFMKRTLERNSIGSEGERLWIAAAEMILFYAPEEGKKLKLEQSKSQLELSVLPYRYDCQGAAIIRSQNLSEQQSEQACEVLSVVEADFHQVVNSGWVPVNDDHNDNVEVVVWRDNDAYVTYSNFLFGNSTDNGGQYLEGDPSKPDNVARFLAYRYDSGDELAILNLEHEYVHYLDGRFNLYGDFSDTLSRGRMVWWLEGFAEYMHYRKGYQAAVDLIEHQPLSFSEVIETTYDDDVNRIYRWGYLGVRFMLEEHPQHMARLLESARRGDYVTWSEQAKRLGVEFNDEFELWLEAVSSTDSDSHNDDGEKEQSPQDSAEIVSFAANHSQIFNANAYEEHLFYIDIPAEVTEFSVSIEGDGDADLYASYQSVAHYYEYQLSDFQRGSEESIDIEPQPNGYITPGRYYFSLTARESFESVRVTSKTVTQSPTVEQDELTPKLMPANEPLRVKVNKTRYVGMYVERPATVRLWINALDETPSNVDVFIGKHSWATREDFDAASQQTGSNEFVQFEVEKAGYVHFTLSAEQQGGEVELYATY</sequence>
<accession>A0A837FZ84</accession>
<dbReference type="EMBL" id="JXXR01000030">
    <property type="protein sequence ID" value="KJY66953.1"/>
    <property type="molecule type" value="Genomic_DNA"/>
</dbReference>
<feature type="compositionally biased region" description="Basic and acidic residues" evidence="13">
    <location>
        <begin position="568"/>
        <end position="580"/>
    </location>
</feature>
<comment type="caution">
    <text evidence="16">The sequence shown here is derived from an EMBL/GenBank/DDBJ whole genome shotgun (WGS) entry which is preliminary data.</text>
</comment>
<evidence type="ECO:0000256" key="10">
    <source>
        <dbReference type="ARBA" id="ARBA00022833"/>
    </source>
</evidence>
<evidence type="ECO:0000256" key="9">
    <source>
        <dbReference type="ARBA" id="ARBA00022801"/>
    </source>
</evidence>
<evidence type="ECO:0000256" key="7">
    <source>
        <dbReference type="ARBA" id="ARBA00022723"/>
    </source>
</evidence>
<keyword evidence="11" id="KW-0482">Metalloprotease</keyword>
<reference evidence="16" key="1">
    <citation type="journal article" date="2015" name="BMC Genomics">
        <title>Genome mining reveals unlocked bioactive potential of marine Gram-negative bacteria.</title>
        <authorList>
            <person name="Machado H."/>
            <person name="Sonnenschein E.C."/>
            <person name="Melchiorsen J."/>
            <person name="Gram L."/>
        </authorList>
    </citation>
    <scope>NUCLEOTIDE SEQUENCE</scope>
    <source>
        <strain evidence="16">S2052</strain>
    </source>
</reference>
<evidence type="ECO:0000313" key="16">
    <source>
        <dbReference type="EMBL" id="KJY66953.1"/>
    </source>
</evidence>
<dbReference type="GO" id="GO:0008270">
    <property type="term" value="F:zinc ion binding"/>
    <property type="evidence" value="ECO:0007669"/>
    <property type="project" value="InterPro"/>
</dbReference>
<evidence type="ECO:0000256" key="13">
    <source>
        <dbReference type="SAM" id="MobiDB-lite"/>
    </source>
</evidence>
<proteinExistence type="predicted"/>
<dbReference type="Gene3D" id="2.60.120.380">
    <property type="match status" value="2"/>
</dbReference>
<comment type="catalytic activity">
    <reaction evidence="1">
        <text>Digestion of native collagen in the triple helical region at Xaa-|-Gly bonds. With synthetic peptides, a preference is shown for Gly at P3 and P1', Pro and Ala at P2 and P2', and hydroxyproline, Ala or Arg at P3'.</text>
        <dbReference type="EC" id="3.4.24.3"/>
    </reaction>
</comment>
<comment type="cofactor">
    <cofactor evidence="2">
        <name>Zn(2+)</name>
        <dbReference type="ChEBI" id="CHEBI:29105"/>
    </cofactor>
</comment>
<organism evidence="16">
    <name type="scientific">Vibrio coralliilyticus</name>
    <dbReference type="NCBI Taxonomy" id="190893"/>
    <lineage>
        <taxon>Bacteria</taxon>
        <taxon>Pseudomonadati</taxon>
        <taxon>Pseudomonadota</taxon>
        <taxon>Gammaproteobacteria</taxon>
        <taxon>Vibrionales</taxon>
        <taxon>Vibrionaceae</taxon>
        <taxon>Vibrio</taxon>
    </lineage>
</organism>
<keyword evidence="10" id="KW-0862">Zinc</keyword>
<comment type="subcellular location">
    <subcellularLocation>
        <location evidence="3">Secreted</location>
    </subcellularLocation>
</comment>
<keyword evidence="7" id="KW-0479">Metal-binding</keyword>
<evidence type="ECO:0000256" key="8">
    <source>
        <dbReference type="ARBA" id="ARBA00022729"/>
    </source>
</evidence>
<evidence type="ECO:0000259" key="15">
    <source>
        <dbReference type="Pfam" id="PF08453"/>
    </source>
</evidence>
<evidence type="ECO:0000256" key="1">
    <source>
        <dbReference type="ARBA" id="ARBA00000424"/>
    </source>
</evidence>
<evidence type="ECO:0000256" key="11">
    <source>
        <dbReference type="ARBA" id="ARBA00023049"/>
    </source>
</evidence>
<dbReference type="PANTHER" id="PTHR13062">
    <property type="entry name" value="COLLAGENASE"/>
    <property type="match status" value="1"/>
</dbReference>
<keyword evidence="9" id="KW-0378">Hydrolase</keyword>
<dbReference type="GO" id="GO:0005576">
    <property type="term" value="C:extracellular region"/>
    <property type="evidence" value="ECO:0007669"/>
    <property type="project" value="UniProtKB-SubCell"/>
</dbReference>
<evidence type="ECO:0000256" key="6">
    <source>
        <dbReference type="ARBA" id="ARBA00022670"/>
    </source>
</evidence>
<feature type="region of interest" description="Disordered" evidence="13">
    <location>
        <begin position="565"/>
        <end position="584"/>
    </location>
</feature>
<feature type="domain" description="Peptidase M9 collagenase N-terminal" evidence="15">
    <location>
        <begin position="40"/>
        <end position="213"/>
    </location>
</feature>
<name>A0A837FZ84_9VIBR</name>
<dbReference type="EC" id="3.4.24.3" evidence="4"/>
<keyword evidence="6" id="KW-0645">Protease</keyword>
<dbReference type="Pfam" id="PF01752">
    <property type="entry name" value="Peptidase_M9"/>
    <property type="match status" value="1"/>
</dbReference>
<dbReference type="PANTHER" id="PTHR13062:SF9">
    <property type="entry name" value="MICROBIAL COLLAGENASE"/>
    <property type="match status" value="1"/>
</dbReference>
<dbReference type="AlphaFoldDB" id="A0A837FZ84"/>
<keyword evidence="12" id="KW-0865">Zymogen</keyword>
<feature type="chain" id="PRO_5043523561" description="microbial collagenase" evidence="14">
    <location>
        <begin position="29"/>
        <end position="805"/>
    </location>
</feature>